<evidence type="ECO:0000313" key="11">
    <source>
        <dbReference type="EMBL" id="BBO67002.1"/>
    </source>
</evidence>
<evidence type="ECO:0000256" key="4">
    <source>
        <dbReference type="ARBA" id="ARBA00022881"/>
    </source>
</evidence>
<sequence length="615" mass="69054">MEKPSTQPDSSTRFVELIKGASESPGVYLMKDSRGKIIYVGKAINLKKRLSSYFQRQDQHSAKTALMVARVADIETVVTASEKEALILESNLIKRHRPRFNVVLKDDKRYPSIRINVKTTYPKIEIVRRTPRDGAVYFGPFSSALAVRQTVKLINKTFPLRKCSDRTLSHRSRPCIHHQMGHCLAPCCLSVDPAAYRAIVKEVILFLKGRTPELIKRVRRHMFKASAAQDFETAAVLRDRMVALEKTLERQVTVTTDFLDRDVIGTSGSSDFSILTVMTLRRGFLQGVRHFELTHAAAEKGELVAQFLVQYYHQAHNIPVEVLVPRLPENSSLLEETLSGWKKRRVRIRHPRRGEKRRLLEMAEANAKNTLRERIQKSTGEAAVLDALKRRLRMDRKPLRIECFDNSNLAGTNPVSAMVVFVNGRPHKAGYRRYAIRTVASPDDYASMSEVLARRYGKIGPANPEPDLLLVDGGKGQVNIAMAVLAQLGLSGRFAVAGIAKKDAEKKETADKIYLPNRSNPVGLGSDGRLLLMLQQIRDEAHRFAITFQRKQRTRATVRSALDAVPGVGPKRKATLLKHFGSIKKIRAATVHELSELPGINKNLAEAIKRSLSCD</sequence>
<dbReference type="KEGG" id="dalk:DSCA_09320"/>
<feature type="domain" description="GIY-YIG" evidence="9">
    <location>
        <begin position="23"/>
        <end position="102"/>
    </location>
</feature>
<accession>A0A5K7YC59</accession>
<dbReference type="InterPro" id="IPR036876">
    <property type="entry name" value="UVR_dom_sf"/>
</dbReference>
<dbReference type="InterPro" id="IPR047296">
    <property type="entry name" value="GIY-YIG_UvrC_Cho"/>
</dbReference>
<dbReference type="SMART" id="SM00465">
    <property type="entry name" value="GIYc"/>
    <property type="match status" value="1"/>
</dbReference>
<dbReference type="GO" id="GO:0009432">
    <property type="term" value="P:SOS response"/>
    <property type="evidence" value="ECO:0007669"/>
    <property type="project" value="UniProtKB-UniRule"/>
</dbReference>
<feature type="domain" description="UvrC family homology region profile" evidence="10">
    <location>
        <begin position="263"/>
        <end position="485"/>
    </location>
</feature>
<evidence type="ECO:0000256" key="7">
    <source>
        <dbReference type="HAMAP-Rule" id="MF_00203"/>
    </source>
</evidence>
<evidence type="ECO:0000256" key="2">
    <source>
        <dbReference type="ARBA" id="ARBA00022763"/>
    </source>
</evidence>
<dbReference type="InterPro" id="IPR004791">
    <property type="entry name" value="UvrC"/>
</dbReference>
<dbReference type="Pfam" id="PF14520">
    <property type="entry name" value="HHH_5"/>
    <property type="match status" value="1"/>
</dbReference>
<dbReference type="Pfam" id="PF01541">
    <property type="entry name" value="GIY-YIG"/>
    <property type="match status" value="1"/>
</dbReference>
<dbReference type="PANTHER" id="PTHR30562:SF1">
    <property type="entry name" value="UVRABC SYSTEM PROTEIN C"/>
    <property type="match status" value="1"/>
</dbReference>
<evidence type="ECO:0000256" key="3">
    <source>
        <dbReference type="ARBA" id="ARBA00022769"/>
    </source>
</evidence>
<dbReference type="Gene3D" id="3.30.420.340">
    <property type="entry name" value="UvrC, RNAse H endonuclease domain"/>
    <property type="match status" value="1"/>
</dbReference>
<dbReference type="PANTHER" id="PTHR30562">
    <property type="entry name" value="UVRC/OXIDOREDUCTASE"/>
    <property type="match status" value="1"/>
</dbReference>
<dbReference type="PROSITE" id="PS50151">
    <property type="entry name" value="UVR"/>
    <property type="match status" value="1"/>
</dbReference>
<dbReference type="GO" id="GO:0009380">
    <property type="term" value="C:excinuclease repair complex"/>
    <property type="evidence" value="ECO:0007669"/>
    <property type="project" value="InterPro"/>
</dbReference>
<comment type="function">
    <text evidence="7">The UvrABC repair system catalyzes the recognition and processing of DNA lesions. UvrC both incises the 5' and 3' sides of the lesion. The N-terminal half is responsible for the 3' incision and the C-terminal half is responsible for the 5' incision.</text>
</comment>
<evidence type="ECO:0000256" key="5">
    <source>
        <dbReference type="ARBA" id="ARBA00023204"/>
    </source>
</evidence>
<dbReference type="SUPFAM" id="SSF46600">
    <property type="entry name" value="C-terminal UvrC-binding domain of UvrB"/>
    <property type="match status" value="1"/>
</dbReference>
<dbReference type="Gene3D" id="3.40.1440.10">
    <property type="entry name" value="GIY-YIG endonuclease"/>
    <property type="match status" value="1"/>
</dbReference>
<keyword evidence="1 7" id="KW-0963">Cytoplasm</keyword>
<dbReference type="Gene3D" id="1.10.150.20">
    <property type="entry name" value="5' to 3' exonuclease, C-terminal subdomain"/>
    <property type="match status" value="1"/>
</dbReference>
<evidence type="ECO:0000256" key="6">
    <source>
        <dbReference type="ARBA" id="ARBA00023236"/>
    </source>
</evidence>
<dbReference type="SUPFAM" id="SSF82771">
    <property type="entry name" value="GIY-YIG endonuclease"/>
    <property type="match status" value="1"/>
</dbReference>
<keyword evidence="4 7" id="KW-0267">Excision nuclease</keyword>
<reference evidence="11 12" key="1">
    <citation type="submission" date="2019-11" db="EMBL/GenBank/DDBJ databases">
        <title>Comparative genomics of hydrocarbon-degrading Desulfosarcina strains.</title>
        <authorList>
            <person name="Watanabe M."/>
            <person name="Kojima H."/>
            <person name="Fukui M."/>
        </authorList>
    </citation>
    <scope>NUCLEOTIDE SEQUENCE [LARGE SCALE GENOMIC DNA]</scope>
    <source>
        <strain evidence="11 12">PL12</strain>
    </source>
</reference>
<dbReference type="InterPro" id="IPR038476">
    <property type="entry name" value="UvrC_RNase_H_dom_sf"/>
</dbReference>
<name>A0A5K7YC59_9BACT</name>
<evidence type="ECO:0000313" key="12">
    <source>
        <dbReference type="Proteomes" id="UP000427906"/>
    </source>
</evidence>
<evidence type="ECO:0000259" key="9">
    <source>
        <dbReference type="PROSITE" id="PS50164"/>
    </source>
</evidence>
<dbReference type="Proteomes" id="UP000427906">
    <property type="component" value="Chromosome"/>
</dbReference>
<feature type="domain" description="UVR" evidence="8">
    <location>
        <begin position="212"/>
        <end position="247"/>
    </location>
</feature>
<dbReference type="InterPro" id="IPR035901">
    <property type="entry name" value="GIY-YIG_endonuc_sf"/>
</dbReference>
<dbReference type="InterPro" id="IPR010994">
    <property type="entry name" value="RuvA_2-like"/>
</dbReference>
<dbReference type="Pfam" id="PF08459">
    <property type="entry name" value="UvrC_RNaseH_dom"/>
    <property type="match status" value="1"/>
</dbReference>
<dbReference type="Gene3D" id="4.10.860.10">
    <property type="entry name" value="UVR domain"/>
    <property type="match status" value="1"/>
</dbReference>
<keyword evidence="5 7" id="KW-0234">DNA repair</keyword>
<dbReference type="AlphaFoldDB" id="A0A5K7YC59"/>
<dbReference type="RefSeq" id="WP_155315307.1">
    <property type="nucleotide sequence ID" value="NZ_AP021874.1"/>
</dbReference>
<dbReference type="PROSITE" id="PS50165">
    <property type="entry name" value="UVRC"/>
    <property type="match status" value="1"/>
</dbReference>
<dbReference type="NCBIfam" id="TIGR00194">
    <property type="entry name" value="uvrC"/>
    <property type="match status" value="1"/>
</dbReference>
<dbReference type="InterPro" id="IPR001943">
    <property type="entry name" value="UVR_dom"/>
</dbReference>
<keyword evidence="3 7" id="KW-0228">DNA excision</keyword>
<dbReference type="GO" id="GO:0003677">
    <property type="term" value="F:DNA binding"/>
    <property type="evidence" value="ECO:0007669"/>
    <property type="project" value="UniProtKB-UniRule"/>
</dbReference>
<comment type="subcellular location">
    <subcellularLocation>
        <location evidence="7">Cytoplasm</location>
    </subcellularLocation>
</comment>
<proteinExistence type="inferred from homology"/>
<dbReference type="Pfam" id="PF22920">
    <property type="entry name" value="UvrC_RNaseH"/>
    <property type="match status" value="1"/>
</dbReference>
<dbReference type="GO" id="GO:0005737">
    <property type="term" value="C:cytoplasm"/>
    <property type="evidence" value="ECO:0007669"/>
    <property type="project" value="UniProtKB-SubCell"/>
</dbReference>
<dbReference type="FunFam" id="3.40.1440.10:FF:000001">
    <property type="entry name" value="UvrABC system protein C"/>
    <property type="match status" value="1"/>
</dbReference>
<evidence type="ECO:0000256" key="1">
    <source>
        <dbReference type="ARBA" id="ARBA00022490"/>
    </source>
</evidence>
<comment type="similarity">
    <text evidence="7">Belongs to the UvrC family.</text>
</comment>
<dbReference type="InterPro" id="IPR000305">
    <property type="entry name" value="GIY-YIG_endonuc"/>
</dbReference>
<gene>
    <name evidence="7 11" type="primary">uvrC</name>
    <name evidence="11" type="ORF">DSCA_09320</name>
</gene>
<dbReference type="SUPFAM" id="SSF47781">
    <property type="entry name" value="RuvA domain 2-like"/>
    <property type="match status" value="1"/>
</dbReference>
<protein>
    <recommendedName>
        <fullName evidence="7">UvrABC system protein C</fullName>
        <shortName evidence="7">Protein UvrC</shortName>
    </recommendedName>
    <alternativeName>
        <fullName evidence="7">Excinuclease ABC subunit C</fullName>
    </alternativeName>
</protein>
<dbReference type="CDD" id="cd10434">
    <property type="entry name" value="GIY-YIG_UvrC_Cho"/>
    <property type="match status" value="1"/>
</dbReference>
<dbReference type="NCBIfam" id="NF001824">
    <property type="entry name" value="PRK00558.1-5"/>
    <property type="match status" value="1"/>
</dbReference>
<dbReference type="InterPro" id="IPR003583">
    <property type="entry name" value="Hlx-hairpin-Hlx_DNA-bd_motif"/>
</dbReference>
<dbReference type="GO" id="GO:0009381">
    <property type="term" value="F:excinuclease ABC activity"/>
    <property type="evidence" value="ECO:0007669"/>
    <property type="project" value="UniProtKB-UniRule"/>
</dbReference>
<dbReference type="GO" id="GO:0006289">
    <property type="term" value="P:nucleotide-excision repair"/>
    <property type="evidence" value="ECO:0007669"/>
    <property type="project" value="UniProtKB-UniRule"/>
</dbReference>
<keyword evidence="12" id="KW-1185">Reference proteome</keyword>
<dbReference type="Pfam" id="PF02151">
    <property type="entry name" value="UVR"/>
    <property type="match status" value="1"/>
</dbReference>
<dbReference type="EMBL" id="AP021874">
    <property type="protein sequence ID" value="BBO67002.1"/>
    <property type="molecule type" value="Genomic_DNA"/>
</dbReference>
<dbReference type="SMART" id="SM00278">
    <property type="entry name" value="HhH1"/>
    <property type="match status" value="2"/>
</dbReference>
<organism evidence="11 12">
    <name type="scientific">Desulfosarcina alkanivorans</name>
    <dbReference type="NCBI Taxonomy" id="571177"/>
    <lineage>
        <taxon>Bacteria</taxon>
        <taxon>Pseudomonadati</taxon>
        <taxon>Thermodesulfobacteriota</taxon>
        <taxon>Desulfobacteria</taxon>
        <taxon>Desulfobacterales</taxon>
        <taxon>Desulfosarcinaceae</taxon>
        <taxon>Desulfosarcina</taxon>
    </lineage>
</organism>
<keyword evidence="6 7" id="KW-0742">SOS response</keyword>
<dbReference type="PROSITE" id="PS50164">
    <property type="entry name" value="GIY_YIG"/>
    <property type="match status" value="1"/>
</dbReference>
<evidence type="ECO:0000259" key="10">
    <source>
        <dbReference type="PROSITE" id="PS50165"/>
    </source>
</evidence>
<evidence type="ECO:0000259" key="8">
    <source>
        <dbReference type="PROSITE" id="PS50151"/>
    </source>
</evidence>
<comment type="subunit">
    <text evidence="7">Interacts with UvrB in an incision complex.</text>
</comment>
<dbReference type="InterPro" id="IPR001162">
    <property type="entry name" value="UvrC_RNase_H_dom"/>
</dbReference>
<dbReference type="InterPro" id="IPR050066">
    <property type="entry name" value="UvrABC_protein_C"/>
</dbReference>
<dbReference type="HAMAP" id="MF_00203">
    <property type="entry name" value="UvrC"/>
    <property type="match status" value="1"/>
</dbReference>
<dbReference type="OrthoDB" id="9804933at2"/>
<keyword evidence="2 7" id="KW-0227">DNA damage</keyword>